<dbReference type="Proteomes" id="UP000026961">
    <property type="component" value="Chromosome 10"/>
</dbReference>
<name>A0A0E0BAS5_9ORYZ</name>
<evidence type="ECO:0000313" key="3">
    <source>
        <dbReference type="Proteomes" id="UP000026961"/>
    </source>
</evidence>
<sequence length="143" mass="14535">MADRRWRPRRPARGSCHESPPRMGVGAVDLADARSQAVDPAAGWARDYGGLATATAATTGHWRRIRPRDGHGGPRSVDGGRGGDGDGDGCGSGGGIVRDRRRPLSLPGSPPSGRREAAAVASVAATAASVAATVARSPAMTTC</sequence>
<dbReference type="Gramene" id="OGLUM10G10540.1">
    <property type="protein sequence ID" value="OGLUM10G10540.1"/>
    <property type="gene ID" value="OGLUM10G10540"/>
</dbReference>
<protein>
    <submittedName>
        <fullName evidence="2">Uncharacterized protein</fullName>
    </submittedName>
</protein>
<dbReference type="HOGENOM" id="CLU_1848318_0_0_1"/>
<feature type="region of interest" description="Disordered" evidence="1">
    <location>
        <begin position="1"/>
        <end position="25"/>
    </location>
</feature>
<organism evidence="2">
    <name type="scientific">Oryza glumipatula</name>
    <dbReference type="NCBI Taxonomy" id="40148"/>
    <lineage>
        <taxon>Eukaryota</taxon>
        <taxon>Viridiplantae</taxon>
        <taxon>Streptophyta</taxon>
        <taxon>Embryophyta</taxon>
        <taxon>Tracheophyta</taxon>
        <taxon>Spermatophyta</taxon>
        <taxon>Magnoliopsida</taxon>
        <taxon>Liliopsida</taxon>
        <taxon>Poales</taxon>
        <taxon>Poaceae</taxon>
        <taxon>BOP clade</taxon>
        <taxon>Oryzoideae</taxon>
        <taxon>Oryzeae</taxon>
        <taxon>Oryzinae</taxon>
        <taxon>Oryza</taxon>
    </lineage>
</organism>
<evidence type="ECO:0000313" key="2">
    <source>
        <dbReference type="EnsemblPlants" id="OGLUM10G10540.1"/>
    </source>
</evidence>
<dbReference type="EnsemblPlants" id="OGLUM10G10540.1">
    <property type="protein sequence ID" value="OGLUM10G10540.1"/>
    <property type="gene ID" value="OGLUM10G10540"/>
</dbReference>
<dbReference type="AlphaFoldDB" id="A0A0E0BAS5"/>
<proteinExistence type="predicted"/>
<feature type="region of interest" description="Disordered" evidence="1">
    <location>
        <begin position="59"/>
        <end position="117"/>
    </location>
</feature>
<reference evidence="2" key="2">
    <citation type="submission" date="2018-05" db="EMBL/GenBank/DDBJ databases">
        <title>OgluRS3 (Oryza glumaepatula Reference Sequence Version 3).</title>
        <authorList>
            <person name="Zhang J."/>
            <person name="Kudrna D."/>
            <person name="Lee S."/>
            <person name="Talag J."/>
            <person name="Welchert J."/>
            <person name="Wing R.A."/>
        </authorList>
    </citation>
    <scope>NUCLEOTIDE SEQUENCE [LARGE SCALE GENOMIC DNA]</scope>
</reference>
<reference evidence="2" key="1">
    <citation type="submission" date="2015-04" db="UniProtKB">
        <authorList>
            <consortium name="EnsemblPlants"/>
        </authorList>
    </citation>
    <scope>IDENTIFICATION</scope>
</reference>
<keyword evidence="3" id="KW-1185">Reference proteome</keyword>
<feature type="compositionally biased region" description="Basic residues" evidence="1">
    <location>
        <begin position="1"/>
        <end position="12"/>
    </location>
</feature>
<accession>A0A0E0BAS5</accession>
<evidence type="ECO:0000256" key="1">
    <source>
        <dbReference type="SAM" id="MobiDB-lite"/>
    </source>
</evidence>